<dbReference type="Proteomes" id="UP001500665">
    <property type="component" value="Unassembled WGS sequence"/>
</dbReference>
<dbReference type="Pfam" id="PF13556">
    <property type="entry name" value="HTH_30"/>
    <property type="match status" value="1"/>
</dbReference>
<feature type="domain" description="PucR-like N-terminal" evidence="2">
    <location>
        <begin position="13"/>
        <end position="177"/>
    </location>
</feature>
<feature type="domain" description="PucR C-terminal helix-turn-helix" evidence="1">
    <location>
        <begin position="334"/>
        <end position="392"/>
    </location>
</feature>
<comment type="caution">
    <text evidence="3">The sequence shown here is derived from an EMBL/GenBank/DDBJ whole genome shotgun (WGS) entry which is preliminary data.</text>
</comment>
<reference evidence="4" key="1">
    <citation type="journal article" date="2019" name="Int. J. Syst. Evol. Microbiol.">
        <title>The Global Catalogue of Microorganisms (GCM) 10K type strain sequencing project: providing services to taxonomists for standard genome sequencing and annotation.</title>
        <authorList>
            <consortium name="The Broad Institute Genomics Platform"/>
            <consortium name="The Broad Institute Genome Sequencing Center for Infectious Disease"/>
            <person name="Wu L."/>
            <person name="Ma J."/>
        </authorList>
    </citation>
    <scope>NUCLEOTIDE SEQUENCE [LARGE SCALE GENOMIC DNA]</scope>
    <source>
        <strain evidence="4">JCM 10696</strain>
    </source>
</reference>
<dbReference type="PANTHER" id="PTHR33744:SF1">
    <property type="entry name" value="DNA-BINDING TRANSCRIPTIONAL ACTIVATOR ADER"/>
    <property type="match status" value="1"/>
</dbReference>
<organism evidence="3 4">
    <name type="scientific">Actinocorallia libanotica</name>
    <dbReference type="NCBI Taxonomy" id="46162"/>
    <lineage>
        <taxon>Bacteria</taxon>
        <taxon>Bacillati</taxon>
        <taxon>Actinomycetota</taxon>
        <taxon>Actinomycetes</taxon>
        <taxon>Streptosporangiales</taxon>
        <taxon>Thermomonosporaceae</taxon>
        <taxon>Actinocorallia</taxon>
    </lineage>
</organism>
<gene>
    <name evidence="3" type="ORF">GCM10009550_45430</name>
</gene>
<proteinExistence type="predicted"/>
<accession>A0ABP4C343</accession>
<dbReference type="Pfam" id="PF25906">
    <property type="entry name" value="PucR-like_N"/>
    <property type="match status" value="1"/>
</dbReference>
<keyword evidence="4" id="KW-1185">Reference proteome</keyword>
<dbReference type="PANTHER" id="PTHR33744">
    <property type="entry name" value="CARBOHYDRATE DIACID REGULATOR"/>
    <property type="match status" value="1"/>
</dbReference>
<dbReference type="Gene3D" id="1.10.10.2840">
    <property type="entry name" value="PucR C-terminal helix-turn-helix domain"/>
    <property type="match status" value="1"/>
</dbReference>
<evidence type="ECO:0000259" key="1">
    <source>
        <dbReference type="Pfam" id="PF13556"/>
    </source>
</evidence>
<dbReference type="InterPro" id="IPR025736">
    <property type="entry name" value="PucR_C-HTH_dom"/>
</dbReference>
<evidence type="ECO:0000313" key="4">
    <source>
        <dbReference type="Proteomes" id="UP001500665"/>
    </source>
</evidence>
<protein>
    <submittedName>
        <fullName evidence="3">Helix-turn-helix domain-containing protein</fullName>
    </submittedName>
</protein>
<sequence>MSTALEGSSARAFPQLPGEWAGFFESFLTSVAGEMITEIREKVPEYSRLDPAYNDNLNAAVEGALQHFVELVADPGTSLEKLTEVYRFIGWGEAREGRSLDNLQIAMRLGARVALRRITAESERYDLPRSALGEMAEAILLFLDELAAAAAAGYHAASEQVAGEQSRRRRRLLDLLLAEPPAAPAAIAEAARNAEWRVPRSVAAVALRERQAEEFLQPALPPDVLMDLNRHEPCLIVPDPDGPGRRQMLESALQDWNAAIGPTVEAGELGRSLRWAREVLVLAERGVVPDDGLIRCVDHMPSLVVFQDEELVWTVAKTRLAPLLDIRARHRDRLARTLLACLQSGFNATEVANRLHVHPQTVRYRLHQLEELFGEQLYDPEARMAFEMSLRVWLTLVAEGREV</sequence>
<evidence type="ECO:0000259" key="2">
    <source>
        <dbReference type="Pfam" id="PF25906"/>
    </source>
</evidence>
<dbReference type="RefSeq" id="WP_344242921.1">
    <property type="nucleotide sequence ID" value="NZ_BAAAHH010000019.1"/>
</dbReference>
<dbReference type="EMBL" id="BAAAHH010000019">
    <property type="protein sequence ID" value="GAA0957692.1"/>
    <property type="molecule type" value="Genomic_DNA"/>
</dbReference>
<dbReference type="InterPro" id="IPR042070">
    <property type="entry name" value="PucR_C-HTH_sf"/>
</dbReference>
<name>A0ABP4C343_9ACTN</name>
<evidence type="ECO:0000313" key="3">
    <source>
        <dbReference type="EMBL" id="GAA0957692.1"/>
    </source>
</evidence>
<dbReference type="InterPro" id="IPR058663">
    <property type="entry name" value="PucR-like_N"/>
</dbReference>
<dbReference type="InterPro" id="IPR051448">
    <property type="entry name" value="CdaR-like_regulators"/>
</dbReference>